<evidence type="ECO:0000256" key="2">
    <source>
        <dbReference type="ARBA" id="ARBA00022448"/>
    </source>
</evidence>
<dbReference type="PIRSF" id="PIRSF006470">
    <property type="entry name" value="DctB"/>
    <property type="match status" value="1"/>
</dbReference>
<dbReference type="AlphaFoldDB" id="A0A485M4N7"/>
<dbReference type="GO" id="GO:0055085">
    <property type="term" value="P:transmembrane transport"/>
    <property type="evidence" value="ECO:0007669"/>
    <property type="project" value="InterPro"/>
</dbReference>
<sequence>MKRSWRLFWTIGLLLFVVAIIPGTGFAASKKIRISQGNSMTHPQGVGLRIFKEYVEKNTGGKLEVAIYPNSQLGGERESVEQVKNGILEMATACAGPASTFNKNFMVLDIPFLFDNYEEAWMTIDSEAGRALLNSSEQVGLKGLAFLENGFRHVTNTKRPIVKLEDYQGLKIRTMEAPMHMENFRQLGANPTPVPWPELYMALQQKIADGQENPLNNIWEVKMYEVQTYCSLTGHIYDPLVLLANLKWFNSLPKDQQIIIEQGAILAQNYSRFINKSREDELRRLLTAKGLKINDITKEEKARMRQASQKAVIEAVKKNGVPEKFITDWLKGIEVVREDIASGL</sequence>
<dbReference type="EMBL" id="CAADRM010000085">
    <property type="protein sequence ID" value="VFU13975.1"/>
    <property type="molecule type" value="Genomic_DNA"/>
</dbReference>
<dbReference type="Gene3D" id="3.40.190.170">
    <property type="entry name" value="Bacterial extracellular solute-binding protein, family 7"/>
    <property type="match status" value="1"/>
</dbReference>
<dbReference type="InterPro" id="IPR004682">
    <property type="entry name" value="TRAP_DctP"/>
</dbReference>
<accession>A0A485M4N7</accession>
<reference evidence="4" key="1">
    <citation type="submission" date="2019-03" db="EMBL/GenBank/DDBJ databases">
        <authorList>
            <person name="Hao L."/>
        </authorList>
    </citation>
    <scope>NUCLEOTIDE SEQUENCE</scope>
</reference>
<evidence type="ECO:0000256" key="3">
    <source>
        <dbReference type="ARBA" id="ARBA00022729"/>
    </source>
</evidence>
<dbReference type="PANTHER" id="PTHR33376:SF4">
    <property type="entry name" value="SIALIC ACID-BINDING PERIPLASMIC PROTEIN SIAP"/>
    <property type="match status" value="1"/>
</dbReference>
<dbReference type="NCBIfam" id="TIGR00787">
    <property type="entry name" value="dctP"/>
    <property type="match status" value="1"/>
</dbReference>
<organism evidence="4">
    <name type="scientific">anaerobic digester metagenome</name>
    <dbReference type="NCBI Taxonomy" id="1263854"/>
    <lineage>
        <taxon>unclassified sequences</taxon>
        <taxon>metagenomes</taxon>
        <taxon>ecological metagenomes</taxon>
    </lineage>
</organism>
<evidence type="ECO:0000256" key="1">
    <source>
        <dbReference type="ARBA" id="ARBA00004196"/>
    </source>
</evidence>
<gene>
    <name evidence="4" type="primary">yiaO</name>
    <name evidence="4" type="ORF">SCFA_230014</name>
</gene>
<comment type="subcellular location">
    <subcellularLocation>
        <location evidence="1">Cell envelope</location>
    </subcellularLocation>
</comment>
<keyword evidence="3" id="KW-0732">Signal</keyword>
<dbReference type="InterPro" id="IPR038404">
    <property type="entry name" value="TRAP_DctP_sf"/>
</dbReference>
<dbReference type="NCBIfam" id="NF037995">
    <property type="entry name" value="TRAP_S1"/>
    <property type="match status" value="1"/>
</dbReference>
<protein>
    <submittedName>
        <fullName evidence="4">2,3-diketo-L-gulonate-binding periplasmic protein YiaO</fullName>
    </submittedName>
</protein>
<dbReference type="GO" id="GO:0030288">
    <property type="term" value="C:outer membrane-bounded periplasmic space"/>
    <property type="evidence" value="ECO:0007669"/>
    <property type="project" value="InterPro"/>
</dbReference>
<dbReference type="InterPro" id="IPR018389">
    <property type="entry name" value="DctP_fam"/>
</dbReference>
<dbReference type="Pfam" id="PF03480">
    <property type="entry name" value="DctP"/>
    <property type="match status" value="1"/>
</dbReference>
<dbReference type="PANTHER" id="PTHR33376">
    <property type="match status" value="1"/>
</dbReference>
<keyword evidence="2" id="KW-0813">Transport</keyword>
<evidence type="ECO:0000313" key="4">
    <source>
        <dbReference type="EMBL" id="VFU13975.1"/>
    </source>
</evidence>
<name>A0A485M4N7_9ZZZZ</name>
<proteinExistence type="predicted"/>